<dbReference type="PROSITE" id="PS51194">
    <property type="entry name" value="HELICASE_CTER"/>
    <property type="match status" value="1"/>
</dbReference>
<dbReference type="SMART" id="SM00490">
    <property type="entry name" value="HELICc"/>
    <property type="match status" value="1"/>
</dbReference>
<dbReference type="Pfam" id="PF00176">
    <property type="entry name" value="SNF2-rel_dom"/>
    <property type="match status" value="1"/>
</dbReference>
<evidence type="ECO:0000313" key="7">
    <source>
        <dbReference type="EMBL" id="QTA93357.1"/>
    </source>
</evidence>
<evidence type="ECO:0000256" key="3">
    <source>
        <dbReference type="ARBA" id="ARBA00022806"/>
    </source>
</evidence>
<dbReference type="SUPFAM" id="SSF52540">
    <property type="entry name" value="P-loop containing nucleoside triphosphate hydrolases"/>
    <property type="match status" value="1"/>
</dbReference>
<evidence type="ECO:0000256" key="2">
    <source>
        <dbReference type="ARBA" id="ARBA00022801"/>
    </source>
</evidence>
<dbReference type="NCBIfam" id="NF038317">
    <property type="entry name" value="DISARM_DrmD"/>
    <property type="match status" value="1"/>
</dbReference>
<feature type="domain" description="Helicase C-terminal" evidence="6">
    <location>
        <begin position="505"/>
        <end position="684"/>
    </location>
</feature>
<dbReference type="CDD" id="cd18011">
    <property type="entry name" value="DEXDc_RapA"/>
    <property type="match status" value="1"/>
</dbReference>
<keyword evidence="3 7" id="KW-0347">Helicase</keyword>
<dbReference type="Proteomes" id="UP000663722">
    <property type="component" value="Chromosome"/>
</dbReference>
<keyword evidence="4" id="KW-0067">ATP-binding</keyword>
<dbReference type="PROSITE" id="PS51192">
    <property type="entry name" value="HELICASE_ATP_BIND_1"/>
    <property type="match status" value="1"/>
</dbReference>
<keyword evidence="2" id="KW-0378">Hydrolase</keyword>
<evidence type="ECO:0000256" key="4">
    <source>
        <dbReference type="ARBA" id="ARBA00022840"/>
    </source>
</evidence>
<dbReference type="SMART" id="SM00487">
    <property type="entry name" value="DEXDc"/>
    <property type="match status" value="1"/>
</dbReference>
<dbReference type="InterPro" id="IPR000330">
    <property type="entry name" value="SNF2_N"/>
</dbReference>
<dbReference type="InterPro" id="IPR014001">
    <property type="entry name" value="Helicase_ATP-bd"/>
</dbReference>
<dbReference type="InterPro" id="IPR001650">
    <property type="entry name" value="Helicase_C-like"/>
</dbReference>
<evidence type="ECO:0000313" key="8">
    <source>
        <dbReference type="Proteomes" id="UP000663722"/>
    </source>
</evidence>
<dbReference type="PANTHER" id="PTHR45766">
    <property type="entry name" value="DNA ANNEALING HELICASE AND ENDONUCLEASE ZRANB3 FAMILY MEMBER"/>
    <property type="match status" value="1"/>
</dbReference>
<dbReference type="RefSeq" id="WP_207680336.1">
    <property type="nucleotide sequence ID" value="NZ_CP061800.1"/>
</dbReference>
<dbReference type="EMBL" id="CP061800">
    <property type="protein sequence ID" value="QTA93357.1"/>
    <property type="molecule type" value="Genomic_DNA"/>
</dbReference>
<dbReference type="PANTHER" id="PTHR45766:SF6">
    <property type="entry name" value="SWI_SNF-RELATED MATRIX-ASSOCIATED ACTIN-DEPENDENT REGULATOR OF CHROMATIN SUBFAMILY A-LIKE PROTEIN 1"/>
    <property type="match status" value="1"/>
</dbReference>
<keyword evidence="8" id="KW-1185">Reference proteome</keyword>
<dbReference type="GO" id="GO:0016787">
    <property type="term" value="F:hydrolase activity"/>
    <property type="evidence" value="ECO:0007669"/>
    <property type="project" value="UniProtKB-KW"/>
</dbReference>
<dbReference type="KEGG" id="dmm:dnm_094580"/>
<evidence type="ECO:0000256" key="1">
    <source>
        <dbReference type="ARBA" id="ARBA00022741"/>
    </source>
</evidence>
<organism evidence="7 8">
    <name type="scientific">Desulfonema magnum</name>
    <dbReference type="NCBI Taxonomy" id="45655"/>
    <lineage>
        <taxon>Bacteria</taxon>
        <taxon>Pseudomonadati</taxon>
        <taxon>Thermodesulfobacteriota</taxon>
        <taxon>Desulfobacteria</taxon>
        <taxon>Desulfobacterales</taxon>
        <taxon>Desulfococcaceae</taxon>
        <taxon>Desulfonema</taxon>
    </lineage>
</organism>
<dbReference type="InterPro" id="IPR027417">
    <property type="entry name" value="P-loop_NTPase"/>
</dbReference>
<evidence type="ECO:0000259" key="6">
    <source>
        <dbReference type="PROSITE" id="PS51194"/>
    </source>
</evidence>
<dbReference type="CDD" id="cd18793">
    <property type="entry name" value="SF2_C_SNF"/>
    <property type="match status" value="1"/>
</dbReference>
<keyword evidence="1" id="KW-0547">Nucleotide-binding</keyword>
<proteinExistence type="predicted"/>
<protein>
    <submittedName>
        <fullName evidence="7">Helicase, Snf2 family</fullName>
    </submittedName>
</protein>
<dbReference type="GO" id="GO:0004386">
    <property type="term" value="F:helicase activity"/>
    <property type="evidence" value="ECO:0007669"/>
    <property type="project" value="UniProtKB-KW"/>
</dbReference>
<dbReference type="InterPro" id="IPR038718">
    <property type="entry name" value="SNF2-like_sf"/>
</dbReference>
<dbReference type="Gene3D" id="3.40.50.300">
    <property type="entry name" value="P-loop containing nucleotide triphosphate hydrolases"/>
    <property type="match status" value="1"/>
</dbReference>
<dbReference type="AlphaFoldDB" id="A0A975GTU7"/>
<reference evidence="7" key="1">
    <citation type="journal article" date="2021" name="Microb. Physiol.">
        <title>Proteogenomic Insights into the Physiology of Marine, Sulfate-Reducing, Filamentous Desulfonema limicola and Desulfonema magnum.</title>
        <authorList>
            <person name="Schnaars V."/>
            <person name="Wohlbrand L."/>
            <person name="Scheve S."/>
            <person name="Hinrichs C."/>
            <person name="Reinhardt R."/>
            <person name="Rabus R."/>
        </authorList>
    </citation>
    <scope>NUCLEOTIDE SEQUENCE</scope>
    <source>
        <strain evidence="7">4be13</strain>
    </source>
</reference>
<gene>
    <name evidence="7" type="ORF">dnm_094580</name>
</gene>
<accession>A0A975GTU7</accession>
<dbReference type="Pfam" id="PF00271">
    <property type="entry name" value="Helicase_C"/>
    <property type="match status" value="1"/>
</dbReference>
<sequence length="1062" mass="121535">MVNFSGTTLPEPGQLVDVRSRNFIVTEVHVPCFPPDLSAQGLKKPMHLVSLSSVEDDALGDELQVLWEIEPGTRIFEKPALPSPNGFDDPPRLDAFLDSVRWGAVSSADIQSLQSPFRSGIDIEDYQLDPVVRALRMPRVNLLIADDVGLGKTIEAGLVIQELILRHRARTVLVICPASLQVQWQEQMRDKFGLEFRIIDSRMMKQLRRERGLHVNPWNHFPRLITSIDFLKRDRPMRLFRELLPAHGKSTYPRRFDMLIVDEAHNVAPSGAGNYAIPSLRTKTILTLAPHFEHKLFLTATPHNGYPESFSALLELLDNQRFARAVRPTPDQLAAVMVRRLKTELFSWDGTSRFPTRVIEPLEVDYGKTEQTAHQKLREYTELRRQSISDGSEKYATEFVLKLLKKRLFSSPAAFLSTLEQHIKTLRNSGQKKRSVTKRPSLDILRKRLEAIEEDFADDDVYENGTIEAVENATSVLRDLRPEEEKLLTELKTYAEKASAIRDSKADTLIRWLNETLRPNGKWNNERVLIFTEYRTTQKWLHDILVRENFARNDRLMLIYGGMDTKDREQVKAAFQTTPEKSSVRILLATDAASEGLDLQNYCHRLIHYEIPWNPNRLEQRNGRLDRHGQKSSEVLIHHFVTKGFERDAHDKTVSPGELKGDLEFLMRAVIKVNQIREDLGKVGPVIATQVEQAMLGKRTRLDTRDAEAAAGAPRKQLRFERDLRHQIGKLHEQLQESRRELRVSPENVHAVVSAALALANQPPLEETKLPGIYPDPAGQRTSSPVYILPVLQGSWARCSEGIAHPHTGEIRPVTFDHSVAQGRDDVVLIHLNHRLVQMATRLLRAEIWSSDSEQYLNRVTARQVPDSVLDTPGVIAYGRLVVLGGVHHRLHEEIITAGGTIREGRFKRLNVTQVQKALKAALPVRASQKIEKRLNKLWATIEKPLFQSLEARMRDRTKNLQKFLDDRESREVRDMTEILSQLAENIANELKTEAPQQLSLWSDPEREQFEKNRDSLQVRLEEIPYEIERETNAVHKKYENPTPRLFPVAVTFLIPNKLAEK</sequence>
<evidence type="ECO:0000259" key="5">
    <source>
        <dbReference type="PROSITE" id="PS51192"/>
    </source>
</evidence>
<dbReference type="Gene3D" id="3.40.50.10810">
    <property type="entry name" value="Tandem AAA-ATPase domain"/>
    <property type="match status" value="1"/>
</dbReference>
<feature type="domain" description="Helicase ATP-binding" evidence="5">
    <location>
        <begin position="133"/>
        <end position="320"/>
    </location>
</feature>
<dbReference type="InterPro" id="IPR057342">
    <property type="entry name" value="DEXDc_RapA"/>
</dbReference>
<dbReference type="GO" id="GO:0005524">
    <property type="term" value="F:ATP binding"/>
    <property type="evidence" value="ECO:0007669"/>
    <property type="project" value="UniProtKB-KW"/>
</dbReference>
<dbReference type="InterPro" id="IPR049730">
    <property type="entry name" value="SNF2/RAD54-like_C"/>
</dbReference>
<name>A0A975GTU7_9BACT</name>